<gene>
    <name evidence="1" type="ORF">D1092_05945</name>
    <name evidence="2" type="ORF">MNL13_05710</name>
</gene>
<keyword evidence="4" id="KW-1185">Reference proteome</keyword>
<dbReference type="RefSeq" id="WP_120122589.1">
    <property type="nucleotide sequence ID" value="NZ_CP031844.2"/>
</dbReference>
<dbReference type="NCBIfam" id="NF033894">
    <property type="entry name" value="Eex_IncN"/>
    <property type="match status" value="1"/>
</dbReference>
<dbReference type="EMBL" id="CP093033">
    <property type="protein sequence ID" value="UNF28718.1"/>
    <property type="molecule type" value="Genomic_DNA"/>
</dbReference>
<proteinExistence type="predicted"/>
<dbReference type="Proteomes" id="UP000321311">
    <property type="component" value="Chromosome"/>
</dbReference>
<accession>A0A5B9D1T4</accession>
<reference evidence="3" key="1">
    <citation type="submission" date="2019-07" db="EMBL/GenBank/DDBJ databases">
        <title>Bartonella kosoyii sp. nov. and Bartonella krasnovii sp. nov., two novel members of the Bartonella elizabethae complex sensu lato, isolated from black rats and wild desert rodent-fleas.</title>
        <authorList>
            <person name="Gutierrez R."/>
            <person name="Shalit T."/>
            <person name="Markus B."/>
            <person name="Yuan C."/>
            <person name="Nachum-Biala Y."/>
            <person name="Elad D."/>
            <person name="Harrus S."/>
        </authorList>
    </citation>
    <scope>NUCLEOTIDE SEQUENCE [LARGE SCALE GENOMIC DNA]</scope>
    <source>
        <strain evidence="3">OE 1-1</strain>
    </source>
</reference>
<evidence type="ECO:0000313" key="3">
    <source>
        <dbReference type="Proteomes" id="UP000321311"/>
    </source>
</evidence>
<reference evidence="1" key="2">
    <citation type="journal article" date="2020" name="Int. J. Syst. Evol. Microbiol.">
        <title>Bartonella kosoyi sp. nov. and Bartonella krasnovii sp. nov., two novel species closely related to the zoonotic Bartonella elizabethae, isolated from black rats and wild desert rodent-fleas.</title>
        <authorList>
            <person name="Gutierrez R."/>
            <person name="Shalit T."/>
            <person name="Markus B."/>
            <person name="Yuan C."/>
            <person name="Nachum-Biala Y."/>
            <person name="Elad D."/>
            <person name="Harrus S."/>
        </authorList>
    </citation>
    <scope>NUCLEOTIDE SEQUENCE</scope>
    <source>
        <strain evidence="1">OE 1-1</strain>
    </source>
</reference>
<keyword evidence="2" id="KW-0449">Lipoprotein</keyword>
<dbReference type="GeneID" id="71061690"/>
<dbReference type="KEGG" id="barn:D1092_05945"/>
<evidence type="ECO:0000313" key="4">
    <source>
        <dbReference type="Proteomes" id="UP000829580"/>
    </source>
</evidence>
<reference evidence="2 4" key="3">
    <citation type="submission" date="2022-02" db="EMBL/GenBank/DDBJ databases">
        <title>Genomic structural plasticity of rodent-associated Bartonella in nature.</title>
        <authorList>
            <person name="Sousa K.C.M."/>
            <person name="Gutierrez R."/>
            <person name="Yahalomi D."/>
            <person name="Shalit T."/>
            <person name="Markus B."/>
            <person name="Nachum-Biala Y."/>
            <person name="Hawlena H."/>
            <person name="Marcos-Hadad E."/>
            <person name="Hazkani-Covo E."/>
            <person name="Neves H.R."/>
            <person name="Covo S."/>
            <person name="Harrus S."/>
        </authorList>
    </citation>
    <scope>NUCLEOTIDE SEQUENCE [LARGE SCALE GENOMIC DNA]</scope>
    <source>
        <strain evidence="2 4">B35_1_2</strain>
    </source>
</reference>
<organism evidence="1 3">
    <name type="scientific">Bartonella krasnovii</name>
    <dbReference type="NCBI Taxonomy" id="2267275"/>
    <lineage>
        <taxon>Bacteria</taxon>
        <taxon>Pseudomonadati</taxon>
        <taxon>Pseudomonadota</taxon>
        <taxon>Alphaproteobacteria</taxon>
        <taxon>Hyphomicrobiales</taxon>
        <taxon>Bartonellaceae</taxon>
        <taxon>Bartonella</taxon>
    </lineage>
</organism>
<evidence type="ECO:0000313" key="2">
    <source>
        <dbReference type="EMBL" id="UNF28718.1"/>
    </source>
</evidence>
<evidence type="ECO:0000313" key="1">
    <source>
        <dbReference type="EMBL" id="QEE12526.1"/>
    </source>
</evidence>
<dbReference type="PROSITE" id="PS51257">
    <property type="entry name" value="PROKAR_LIPOPROTEIN"/>
    <property type="match status" value="1"/>
</dbReference>
<dbReference type="InterPro" id="IPR047937">
    <property type="entry name" value="Eex_IncN-like"/>
</dbReference>
<dbReference type="AlphaFoldDB" id="A0A5B9D1T4"/>
<name>A0A5B9D1T4_9HYPH</name>
<protein>
    <submittedName>
        <fullName evidence="2">EexN family lipoprotein</fullName>
    </submittedName>
</protein>
<sequence length="91" mass="10385">MNKVIITALLFCIGFVVAGCEKEYSVEDFKKDAKLRKEWKEKCNKIELSSITKSQNCINLVQANADLVQENSEKILKELLGNNKKGHKTRK</sequence>
<dbReference type="EMBL" id="CP031844">
    <property type="protein sequence ID" value="QEE12526.1"/>
    <property type="molecule type" value="Genomic_DNA"/>
</dbReference>
<dbReference type="OrthoDB" id="7926012at2"/>
<dbReference type="Proteomes" id="UP000829580">
    <property type="component" value="Chromosome"/>
</dbReference>